<dbReference type="AlphaFoldDB" id="A0A4Y2EEE2"/>
<evidence type="ECO:0000313" key="2">
    <source>
        <dbReference type="Proteomes" id="UP000499080"/>
    </source>
</evidence>
<organism evidence="1 2">
    <name type="scientific">Araneus ventricosus</name>
    <name type="common">Orbweaver spider</name>
    <name type="synonym">Epeira ventricosa</name>
    <dbReference type="NCBI Taxonomy" id="182803"/>
    <lineage>
        <taxon>Eukaryota</taxon>
        <taxon>Metazoa</taxon>
        <taxon>Ecdysozoa</taxon>
        <taxon>Arthropoda</taxon>
        <taxon>Chelicerata</taxon>
        <taxon>Arachnida</taxon>
        <taxon>Araneae</taxon>
        <taxon>Araneomorphae</taxon>
        <taxon>Entelegynae</taxon>
        <taxon>Araneoidea</taxon>
        <taxon>Araneidae</taxon>
        <taxon>Araneus</taxon>
    </lineage>
</organism>
<keyword evidence="2" id="KW-1185">Reference proteome</keyword>
<dbReference type="Proteomes" id="UP000499080">
    <property type="component" value="Unassembled WGS sequence"/>
</dbReference>
<protein>
    <submittedName>
        <fullName evidence="1">Uncharacterized protein</fullName>
    </submittedName>
</protein>
<reference evidence="1 2" key="1">
    <citation type="journal article" date="2019" name="Sci. Rep.">
        <title>Orb-weaving spider Araneus ventricosus genome elucidates the spidroin gene catalogue.</title>
        <authorList>
            <person name="Kono N."/>
            <person name="Nakamura H."/>
            <person name="Ohtoshi R."/>
            <person name="Moran D.A.P."/>
            <person name="Shinohara A."/>
            <person name="Yoshida Y."/>
            <person name="Fujiwara M."/>
            <person name="Mori M."/>
            <person name="Tomita M."/>
            <person name="Arakawa K."/>
        </authorList>
    </citation>
    <scope>NUCLEOTIDE SEQUENCE [LARGE SCALE GENOMIC DNA]</scope>
</reference>
<comment type="caution">
    <text evidence="1">The sequence shown here is derived from an EMBL/GenBank/DDBJ whole genome shotgun (WGS) entry which is preliminary data.</text>
</comment>
<name>A0A4Y2EEE2_ARAVE</name>
<gene>
    <name evidence="1" type="ORF">AVEN_22766_1</name>
</gene>
<evidence type="ECO:0000313" key="1">
    <source>
        <dbReference type="EMBL" id="GBM26204.1"/>
    </source>
</evidence>
<accession>A0A4Y2EEE2</accession>
<sequence>MERGRFLKYSSYVANNVPATSDFGKVIKEKHDKGVKIPNNDIIKNDSHWLVRSQSVRENACDVKNAFADVCVLLDHCSFKCADINPSVHDGGNFHHNIECPKVI</sequence>
<proteinExistence type="predicted"/>
<dbReference type="EMBL" id="BGPR01000556">
    <property type="protein sequence ID" value="GBM26204.1"/>
    <property type="molecule type" value="Genomic_DNA"/>
</dbReference>